<accession>A0A9P1CIF3</accession>
<dbReference type="AlphaFoldDB" id="A0A9P1CIF3"/>
<feature type="domain" description="Spondin-like TSP1" evidence="6">
    <location>
        <begin position="236"/>
        <end position="283"/>
    </location>
</feature>
<dbReference type="SMART" id="SM00209">
    <property type="entry name" value="TSP1"/>
    <property type="match status" value="12"/>
</dbReference>
<dbReference type="InterPro" id="IPR044004">
    <property type="entry name" value="TSP1_spondin_dom"/>
</dbReference>
<reference evidence="7" key="1">
    <citation type="submission" date="2022-10" db="EMBL/GenBank/DDBJ databases">
        <authorList>
            <person name="Chen Y."/>
            <person name="Dougan E. K."/>
            <person name="Chan C."/>
            <person name="Rhodes N."/>
            <person name="Thang M."/>
        </authorList>
    </citation>
    <scope>NUCLEOTIDE SEQUENCE</scope>
</reference>
<dbReference type="EMBL" id="CAMXCT010001516">
    <property type="protein sequence ID" value="CAI3990806.1"/>
    <property type="molecule type" value="Genomic_DNA"/>
</dbReference>
<evidence type="ECO:0000256" key="3">
    <source>
        <dbReference type="ARBA" id="ARBA00023157"/>
    </source>
</evidence>
<dbReference type="Pfam" id="PF00090">
    <property type="entry name" value="TSP_1"/>
    <property type="match status" value="8"/>
</dbReference>
<feature type="chain" id="PRO_5042779525" description="Spondin-like TSP1 domain-containing protein" evidence="5">
    <location>
        <begin position="20"/>
        <end position="1026"/>
    </location>
</feature>
<dbReference type="InterPro" id="IPR000884">
    <property type="entry name" value="TSP1_rpt"/>
</dbReference>
<comment type="caution">
    <text evidence="7">The sequence shown here is derived from an EMBL/GenBank/DDBJ whole genome shotgun (WGS) entry which is preliminary data.</text>
</comment>
<feature type="domain" description="Spondin-like TSP1" evidence="6">
    <location>
        <begin position="180"/>
        <end position="232"/>
    </location>
</feature>
<feature type="domain" description="Spondin-like TSP1" evidence="6">
    <location>
        <begin position="124"/>
        <end position="176"/>
    </location>
</feature>
<evidence type="ECO:0000256" key="2">
    <source>
        <dbReference type="ARBA" id="ARBA00022737"/>
    </source>
</evidence>
<feature type="non-terminal residue" evidence="7">
    <location>
        <position position="1026"/>
    </location>
</feature>
<dbReference type="PANTHER" id="PTHR22906:SF21">
    <property type="entry name" value="SEMA DOMAIN-CONTAINING PROTEIN"/>
    <property type="match status" value="1"/>
</dbReference>
<reference evidence="8" key="2">
    <citation type="submission" date="2024-04" db="EMBL/GenBank/DDBJ databases">
        <authorList>
            <person name="Chen Y."/>
            <person name="Shah S."/>
            <person name="Dougan E. K."/>
            <person name="Thang M."/>
            <person name="Chan C."/>
        </authorList>
    </citation>
    <scope>NUCLEOTIDE SEQUENCE [LARGE SCALE GENOMIC DNA]</scope>
</reference>
<dbReference type="Pfam" id="PF19028">
    <property type="entry name" value="TSP1_spondin"/>
    <property type="match status" value="4"/>
</dbReference>
<keyword evidence="3" id="KW-1015">Disulfide bond</keyword>
<evidence type="ECO:0000313" key="8">
    <source>
        <dbReference type="EMBL" id="CAL1144181.1"/>
    </source>
</evidence>
<dbReference type="Gene3D" id="2.20.100.10">
    <property type="entry name" value="Thrombospondin type-1 (TSP1) repeat"/>
    <property type="match status" value="12"/>
</dbReference>
<dbReference type="EMBL" id="CAMXCT020001516">
    <property type="protein sequence ID" value="CAL1144181.1"/>
    <property type="molecule type" value="Genomic_DNA"/>
</dbReference>
<dbReference type="PROSITE" id="PS50092">
    <property type="entry name" value="TSP1"/>
    <property type="match status" value="11"/>
</dbReference>
<evidence type="ECO:0000256" key="1">
    <source>
        <dbReference type="ARBA" id="ARBA00022729"/>
    </source>
</evidence>
<dbReference type="OrthoDB" id="446173at2759"/>
<protein>
    <recommendedName>
        <fullName evidence="6">Spondin-like TSP1 domain-containing protein</fullName>
    </recommendedName>
</protein>
<feature type="domain" description="Spondin-like TSP1" evidence="6">
    <location>
        <begin position="552"/>
        <end position="604"/>
    </location>
</feature>
<sequence length="1026" mass="110993">MRYLQWSLLASTLWHVGQAAVRSKRWLVAEDGHVAEEPQEPRLLRSETHGRIRTGSLQERQQDCDFPPCPVDCASSDWSPWATCSLCQGTTKRNRTVLREPENGGLVCGKVSQVKNCSNECVDCEWDNFTEWGECSVSCGGGVEKRSRDVKVKQVGGGTNCSGNSTEERACNTQTCTVDCEWDEWGLWTPCSKSCGSSVKKRSRAIKIPKANGGKDCVGVADDERICQKPQCPKDCVVTEWTDWSPCKPYCLGKQTRKRNVTVENAFGGQACPDLEDSRVCSHYCVDCKWSDWTDFTKCSKSCEGGKKSRAREQNFQLRETPSALVPGYTLLGPGQCQNFYQTTKDADAASPEACAKTCSADVQCSFFSLNLGVACNKYNASVGECELRPRGQSSHKSYRKEQWTQTFGYELNRNQKCTKPRAEKLALKEARAVCSADEKCGGLYDSGCLGSAVLCDGFGNDTEVGSCMHRKVEIGGGETCTGNAQQVEDCNIQLCPINCKLGDWSAWGECAPSCNGTETRSRPILQEARNGGTPCGETVEQKPCSKICVDCRWSDWSAWDTCSASCAGGLYSRSRYIAVQAEGPGKKCEGNSSEIEACNTEFCPSDCETSSWSQWTDCEPYCNGTQNRSRVIQKPAADGGAGCGALSEMRTCANFCMDCQLSSWSDWTSCSLTCAGGLRQRSRNEVFVQRLHKASNEESENEENMASLLETGEGSAAFGYEKKLGVRCDLEHQQTKDGAGQSPDEVYAAQITTAVGSTTKAAMDGTVGLMLEAEADSCAYVKKEIGDGQPCTGDIFESEACPADLWDGHEDAADCSSELCPVDCKHSDWTQWTECNPFCQGVMNRSRKILEHPANGGAACGTIAEVQNCSNECVDCQWGSWGSWSSCSVSCGGSTQHRSRVQLVPQAGRGLPCEGSESASKPCGEISCPVDCKMEDAHQWFGPGGRPLLLGGSGCVVSEPLAGGQPCGEASIVVNCSNACVDCEVSPWSVWSLCSASCGSGRQSRSRLVLVEAEGETDPDSVADL</sequence>
<evidence type="ECO:0000259" key="6">
    <source>
        <dbReference type="Pfam" id="PF19028"/>
    </source>
</evidence>
<proteinExistence type="predicted"/>
<evidence type="ECO:0000256" key="5">
    <source>
        <dbReference type="SAM" id="SignalP"/>
    </source>
</evidence>
<evidence type="ECO:0000313" key="7">
    <source>
        <dbReference type="EMBL" id="CAI3990806.1"/>
    </source>
</evidence>
<name>A0A9P1CIF3_9DINO</name>
<dbReference type="InterPro" id="IPR052065">
    <property type="entry name" value="Compl_asym_regulator"/>
</dbReference>
<dbReference type="PANTHER" id="PTHR22906">
    <property type="entry name" value="PROPERDIN"/>
    <property type="match status" value="1"/>
</dbReference>
<feature type="signal peptide" evidence="5">
    <location>
        <begin position="1"/>
        <end position="19"/>
    </location>
</feature>
<keyword evidence="1 5" id="KW-0732">Signal</keyword>
<dbReference type="SUPFAM" id="SSF82895">
    <property type="entry name" value="TSP-1 type 1 repeat"/>
    <property type="match status" value="12"/>
</dbReference>
<keyword evidence="2" id="KW-0677">Repeat</keyword>
<evidence type="ECO:0000256" key="4">
    <source>
        <dbReference type="ARBA" id="ARBA00023180"/>
    </source>
</evidence>
<keyword evidence="4" id="KW-0325">Glycoprotein</keyword>
<dbReference type="InterPro" id="IPR036383">
    <property type="entry name" value="TSP1_rpt_sf"/>
</dbReference>
<organism evidence="7">
    <name type="scientific">Cladocopium goreaui</name>
    <dbReference type="NCBI Taxonomy" id="2562237"/>
    <lineage>
        <taxon>Eukaryota</taxon>
        <taxon>Sar</taxon>
        <taxon>Alveolata</taxon>
        <taxon>Dinophyceae</taxon>
        <taxon>Suessiales</taxon>
        <taxon>Symbiodiniaceae</taxon>
        <taxon>Cladocopium</taxon>
    </lineage>
</organism>
<feature type="non-terminal residue" evidence="7">
    <location>
        <position position="1"/>
    </location>
</feature>
<gene>
    <name evidence="7" type="ORF">C1SCF055_LOCUS17760</name>
</gene>